<gene>
    <name evidence="2" type="ORF">BS50DRAFT_625675</name>
</gene>
<feature type="region of interest" description="Disordered" evidence="1">
    <location>
        <begin position="1"/>
        <end position="31"/>
    </location>
</feature>
<evidence type="ECO:0000313" key="2">
    <source>
        <dbReference type="EMBL" id="PSN61015.1"/>
    </source>
</evidence>
<protein>
    <recommendedName>
        <fullName evidence="4">Transcription factor domain-containing protein</fullName>
    </recommendedName>
</protein>
<keyword evidence="3" id="KW-1185">Reference proteome</keyword>
<feature type="region of interest" description="Disordered" evidence="1">
    <location>
        <begin position="85"/>
        <end position="111"/>
    </location>
</feature>
<dbReference type="PANTHER" id="PTHR37540">
    <property type="entry name" value="TRANSCRIPTION FACTOR (ACR-2), PUTATIVE-RELATED-RELATED"/>
    <property type="match status" value="1"/>
</dbReference>
<dbReference type="Proteomes" id="UP000240883">
    <property type="component" value="Unassembled WGS sequence"/>
</dbReference>
<accession>A0A2T2N6E8</accession>
<evidence type="ECO:0000313" key="3">
    <source>
        <dbReference type="Proteomes" id="UP000240883"/>
    </source>
</evidence>
<sequence>MAGRSLRNSISGSSSPPEQSRTPPTIRPLAKRIPTQYEFIIQTGDENATVAKRNLKTVRSHVMKNYLQQNRRGSIDALLPTANSERRIGRQPSRSRRSISRESLSTSSISNSSRSATVEVGSLFAGFSSSSLFPGYGPTVQSFGHQKPFALDFGYDSPQDEISLIAQAYVTSLIRDKKSGFSSSSFDTFDAKGETARIVSSALSTGGNEVPESIIFAVSLLAFGSAVDSEWDQATGHIAALETLVAWKGGVEGVDFELRRLFTWTSYCVASVLHLSTKFLPPLYAKTESFPLAYFDDAQIRAWRTVKRFPKSNNSFIFDIAVRLHQLGLAVSSDWYNGSDQRDLSNLYFDTMHRVIVLNSQEPWNGELPRSSQRQETALMFKVWAEGLPLFIWATTRHVKSRMGLSITRCEYDMAFSRVQNLLSGVGGYHAWPRGKSLEPVLATLFYCIESCDFSSPWRPWFIETIGRIVEILKIRSAEEFKKAIEFFPTTDEYSAFSESLWEEVMHGNTAVSNSNNMYDMFV</sequence>
<organism evidence="2 3">
    <name type="scientific">Corynespora cassiicola Philippines</name>
    <dbReference type="NCBI Taxonomy" id="1448308"/>
    <lineage>
        <taxon>Eukaryota</taxon>
        <taxon>Fungi</taxon>
        <taxon>Dikarya</taxon>
        <taxon>Ascomycota</taxon>
        <taxon>Pezizomycotina</taxon>
        <taxon>Dothideomycetes</taxon>
        <taxon>Pleosporomycetidae</taxon>
        <taxon>Pleosporales</taxon>
        <taxon>Corynesporascaceae</taxon>
        <taxon>Corynespora</taxon>
    </lineage>
</organism>
<feature type="compositionally biased region" description="Low complexity" evidence="1">
    <location>
        <begin position="1"/>
        <end position="21"/>
    </location>
</feature>
<name>A0A2T2N6E8_CORCC</name>
<evidence type="ECO:0000256" key="1">
    <source>
        <dbReference type="SAM" id="MobiDB-lite"/>
    </source>
</evidence>
<evidence type="ECO:0008006" key="4">
    <source>
        <dbReference type="Google" id="ProtNLM"/>
    </source>
</evidence>
<dbReference type="EMBL" id="KZ678146">
    <property type="protein sequence ID" value="PSN61015.1"/>
    <property type="molecule type" value="Genomic_DNA"/>
</dbReference>
<dbReference type="PANTHER" id="PTHR37540:SF5">
    <property type="entry name" value="TRANSCRIPTION FACTOR DOMAIN-CONTAINING PROTEIN"/>
    <property type="match status" value="1"/>
</dbReference>
<dbReference type="AlphaFoldDB" id="A0A2T2N6E8"/>
<dbReference type="OrthoDB" id="4158087at2759"/>
<reference evidence="2 3" key="1">
    <citation type="journal article" date="2018" name="Front. Microbiol.">
        <title>Genome-Wide Analysis of Corynespora cassiicola Leaf Fall Disease Putative Effectors.</title>
        <authorList>
            <person name="Lopez D."/>
            <person name="Ribeiro S."/>
            <person name="Label P."/>
            <person name="Fumanal B."/>
            <person name="Venisse J.S."/>
            <person name="Kohler A."/>
            <person name="de Oliveira R.R."/>
            <person name="Labutti K."/>
            <person name="Lipzen A."/>
            <person name="Lail K."/>
            <person name="Bauer D."/>
            <person name="Ohm R.A."/>
            <person name="Barry K.W."/>
            <person name="Spatafora J."/>
            <person name="Grigoriev I.V."/>
            <person name="Martin F.M."/>
            <person name="Pujade-Renaud V."/>
        </authorList>
    </citation>
    <scope>NUCLEOTIDE SEQUENCE [LARGE SCALE GENOMIC DNA]</scope>
    <source>
        <strain evidence="2 3">Philippines</strain>
    </source>
</reference>
<feature type="compositionally biased region" description="Low complexity" evidence="1">
    <location>
        <begin position="101"/>
        <end position="111"/>
    </location>
</feature>
<proteinExistence type="predicted"/>